<reference evidence="2" key="1">
    <citation type="submission" date="2018-02" db="EMBL/GenBank/DDBJ databases">
        <authorList>
            <person name="Kim S.-K."/>
            <person name="Jung H.-I."/>
            <person name="Lee S.-W."/>
        </authorList>
    </citation>
    <scope>NUCLEOTIDE SEQUENCE</scope>
    <source>
        <strain evidence="2">SK3146</strain>
    </source>
</reference>
<evidence type="ECO:0000313" key="2">
    <source>
        <dbReference type="EMBL" id="UQZ82693.1"/>
    </source>
</evidence>
<reference evidence="2" key="2">
    <citation type="journal article" date="2021" name="J Anim Sci Technol">
        <title>Complete genome sequence of Paenibacillus konkukensis sp. nov. SK3146 as a potential probiotic strain.</title>
        <authorList>
            <person name="Jung H.I."/>
            <person name="Park S."/>
            <person name="Niu K.M."/>
            <person name="Lee S.W."/>
            <person name="Kothari D."/>
            <person name="Yi K.J."/>
            <person name="Kim S.K."/>
        </authorList>
    </citation>
    <scope>NUCLEOTIDE SEQUENCE</scope>
    <source>
        <strain evidence="2">SK3146</strain>
    </source>
</reference>
<feature type="signal peptide" evidence="1">
    <location>
        <begin position="1"/>
        <end position="30"/>
    </location>
</feature>
<accession>A0ABY4RM84</accession>
<name>A0ABY4RM84_9BACL</name>
<feature type="chain" id="PRO_5046525457" evidence="1">
    <location>
        <begin position="31"/>
        <end position="44"/>
    </location>
</feature>
<dbReference type="EMBL" id="CP027059">
    <property type="protein sequence ID" value="UQZ82693.1"/>
    <property type="molecule type" value="Genomic_DNA"/>
</dbReference>
<evidence type="ECO:0000313" key="3">
    <source>
        <dbReference type="Proteomes" id="UP001057134"/>
    </source>
</evidence>
<keyword evidence="3" id="KW-1185">Reference proteome</keyword>
<gene>
    <name evidence="2" type="ORF">SK3146_01852</name>
</gene>
<sequence>MFVKKWMIRLMLVLLVAVSILGETAPQAAAAQPQADAVLVLRNA</sequence>
<evidence type="ECO:0000256" key="1">
    <source>
        <dbReference type="SAM" id="SignalP"/>
    </source>
</evidence>
<proteinExistence type="predicted"/>
<dbReference type="RefSeq" id="WP_283942815.1">
    <property type="nucleotide sequence ID" value="NZ_CP027059.1"/>
</dbReference>
<dbReference type="Proteomes" id="UP001057134">
    <property type="component" value="Chromosome"/>
</dbReference>
<organism evidence="2 3">
    <name type="scientific">Paenibacillus konkukensis</name>
    <dbReference type="NCBI Taxonomy" id="2020716"/>
    <lineage>
        <taxon>Bacteria</taxon>
        <taxon>Bacillati</taxon>
        <taxon>Bacillota</taxon>
        <taxon>Bacilli</taxon>
        <taxon>Bacillales</taxon>
        <taxon>Paenibacillaceae</taxon>
        <taxon>Paenibacillus</taxon>
    </lineage>
</organism>
<keyword evidence="1" id="KW-0732">Signal</keyword>
<protein>
    <submittedName>
        <fullName evidence="2">Uncharacterized protein</fullName>
    </submittedName>
</protein>